<comment type="subunit">
    <text evidence="7">Heterotrimer.</text>
</comment>
<accession>A0AAW0SMX1</accession>
<comment type="function">
    <text evidence="7">Component of the sequence-specific heterotrimeric transcription factor (NF-Y) which specifically recognizes a 5'-CCAAT-3' box motif found in the promoters of its target genes.</text>
</comment>
<feature type="region of interest" description="Disordered" evidence="8">
    <location>
        <begin position="112"/>
        <end position="137"/>
    </location>
</feature>
<proteinExistence type="inferred from homology"/>
<dbReference type="PROSITE" id="PS00686">
    <property type="entry name" value="NFYA_HAP2_1"/>
    <property type="match status" value="1"/>
</dbReference>
<dbReference type="InterPro" id="IPR018362">
    <property type="entry name" value="CCAAT-binding_factor_CS"/>
</dbReference>
<organism evidence="9 10">
    <name type="scientific">Scylla paramamosain</name>
    <name type="common">Mud crab</name>
    <dbReference type="NCBI Taxonomy" id="85552"/>
    <lineage>
        <taxon>Eukaryota</taxon>
        <taxon>Metazoa</taxon>
        <taxon>Ecdysozoa</taxon>
        <taxon>Arthropoda</taxon>
        <taxon>Crustacea</taxon>
        <taxon>Multicrustacea</taxon>
        <taxon>Malacostraca</taxon>
        <taxon>Eumalacostraca</taxon>
        <taxon>Eucarida</taxon>
        <taxon>Decapoda</taxon>
        <taxon>Pleocyemata</taxon>
        <taxon>Brachyura</taxon>
        <taxon>Eubrachyura</taxon>
        <taxon>Portunoidea</taxon>
        <taxon>Portunidae</taxon>
        <taxon>Portuninae</taxon>
        <taxon>Scylla</taxon>
    </lineage>
</organism>
<dbReference type="GO" id="GO:0003700">
    <property type="term" value="F:DNA-binding transcription factor activity"/>
    <property type="evidence" value="ECO:0007669"/>
    <property type="project" value="UniProtKB-UniRule"/>
</dbReference>
<dbReference type="GO" id="GO:0003677">
    <property type="term" value="F:DNA binding"/>
    <property type="evidence" value="ECO:0007669"/>
    <property type="project" value="UniProtKB-KW"/>
</dbReference>
<evidence type="ECO:0000256" key="7">
    <source>
        <dbReference type="RuleBase" id="RU367155"/>
    </source>
</evidence>
<name>A0AAW0SMX1_SCYPA</name>
<comment type="similarity">
    <text evidence="7">Belongs to the NFYA/HAP2 subunit family.</text>
</comment>
<dbReference type="InterPro" id="IPR001289">
    <property type="entry name" value="NFYA"/>
</dbReference>
<dbReference type="Gene3D" id="6.10.250.2430">
    <property type="match status" value="1"/>
</dbReference>
<evidence type="ECO:0000313" key="10">
    <source>
        <dbReference type="Proteomes" id="UP001487740"/>
    </source>
</evidence>
<dbReference type="GO" id="GO:0016602">
    <property type="term" value="C:CCAAT-binding factor complex"/>
    <property type="evidence" value="ECO:0007669"/>
    <property type="project" value="InterPro"/>
</dbReference>
<evidence type="ECO:0000256" key="4">
    <source>
        <dbReference type="ARBA" id="ARBA00023159"/>
    </source>
</evidence>
<evidence type="ECO:0000256" key="2">
    <source>
        <dbReference type="ARBA" id="ARBA00023015"/>
    </source>
</evidence>
<dbReference type="PRINTS" id="PR00616">
    <property type="entry name" value="CCAATSUBUNTB"/>
</dbReference>
<dbReference type="SMART" id="SM00521">
    <property type="entry name" value="CBF"/>
    <property type="match status" value="1"/>
</dbReference>
<keyword evidence="5 7" id="KW-0804">Transcription</keyword>
<dbReference type="PROSITE" id="PS51152">
    <property type="entry name" value="NFYA_HAP2_2"/>
    <property type="match status" value="1"/>
</dbReference>
<evidence type="ECO:0000256" key="6">
    <source>
        <dbReference type="ARBA" id="ARBA00023242"/>
    </source>
</evidence>
<dbReference type="Proteomes" id="UP001487740">
    <property type="component" value="Unassembled WGS sequence"/>
</dbReference>
<keyword evidence="6 7" id="KW-0539">Nucleus</keyword>
<dbReference type="EMBL" id="JARAKH010000049">
    <property type="protein sequence ID" value="KAK8376146.1"/>
    <property type="molecule type" value="Genomic_DNA"/>
</dbReference>
<reference evidence="9 10" key="1">
    <citation type="submission" date="2023-03" db="EMBL/GenBank/DDBJ databases">
        <title>High-quality genome of Scylla paramamosain provides insights in environmental adaptation.</title>
        <authorList>
            <person name="Zhang L."/>
        </authorList>
    </citation>
    <scope>NUCLEOTIDE SEQUENCE [LARGE SCALE GENOMIC DNA]</scope>
    <source>
        <strain evidence="9">LZ_2023a</strain>
        <tissue evidence="9">Muscle</tissue>
    </source>
</reference>
<comment type="subcellular location">
    <subcellularLocation>
        <location evidence="1 7">Nucleus</location>
    </subcellularLocation>
</comment>
<feature type="compositionally biased region" description="Low complexity" evidence="8">
    <location>
        <begin position="118"/>
        <end position="137"/>
    </location>
</feature>
<dbReference type="AlphaFoldDB" id="A0AAW0SMX1"/>
<evidence type="ECO:0000313" key="9">
    <source>
        <dbReference type="EMBL" id="KAK8376146.1"/>
    </source>
</evidence>
<evidence type="ECO:0000256" key="8">
    <source>
        <dbReference type="SAM" id="MobiDB-lite"/>
    </source>
</evidence>
<comment type="caution">
    <text evidence="9">The sequence shown here is derived from an EMBL/GenBank/DDBJ whole genome shotgun (WGS) entry which is preliminary data.</text>
</comment>
<evidence type="ECO:0000256" key="1">
    <source>
        <dbReference type="ARBA" id="ARBA00004123"/>
    </source>
</evidence>
<sequence>MQAVQQAATQGGAHIIQTAGGQLMLQTVGGTGSIQVAQAGGTQQLQQLQVVPASGIQSNNHVVTVPAGSAQQAQIIQTSDGQAIVYPIQVDGQGNILHQQSTGNLIQLATSNQGGTVQQSPSQTNQQTPTAAATAQNSQSNLGSVVMVGNGAVAQLQRIPLPGPELLEEEPLYVNAKQYHRILKRRQARAKLEGDGRIPKERKKYLHESRHRHAMNRIRGEGGRFHKGSANTIRNNNFSDRNHSREDMMDNLGGLGLQNGMDELITGDTVPARVTDTKVFVS</sequence>
<evidence type="ECO:0000256" key="3">
    <source>
        <dbReference type="ARBA" id="ARBA00023125"/>
    </source>
</evidence>
<gene>
    <name evidence="9" type="ORF">O3P69_008697</name>
</gene>
<keyword evidence="2 7" id="KW-0805">Transcription regulation</keyword>
<keyword evidence="3 7" id="KW-0238">DNA-binding</keyword>
<dbReference type="PANTHER" id="PTHR12632">
    <property type="entry name" value="TRANSCRIPTION FACTOR NF-Y ALPHA-RELATED"/>
    <property type="match status" value="1"/>
</dbReference>
<dbReference type="Pfam" id="PF02045">
    <property type="entry name" value="CBFB_NFYA"/>
    <property type="match status" value="1"/>
</dbReference>
<keyword evidence="10" id="KW-1185">Reference proteome</keyword>
<keyword evidence="4" id="KW-0010">Activator</keyword>
<protein>
    <recommendedName>
        <fullName evidence="7">Nuclear transcription factor Y subunit</fullName>
    </recommendedName>
</protein>
<evidence type="ECO:0000256" key="5">
    <source>
        <dbReference type="ARBA" id="ARBA00023163"/>
    </source>
</evidence>